<evidence type="ECO:0000313" key="3">
    <source>
        <dbReference type="EMBL" id="TDE57013.1"/>
    </source>
</evidence>
<feature type="domain" description="UspA" evidence="2">
    <location>
        <begin position="146"/>
        <end position="277"/>
    </location>
</feature>
<comment type="caution">
    <text evidence="3">The sequence shown here is derived from an EMBL/GenBank/DDBJ whole genome shotgun (WGS) entry which is preliminary data.</text>
</comment>
<gene>
    <name evidence="3" type="ORF">E1295_09255</name>
</gene>
<sequence length="295" mass="30892">MSGAIVVGIDGADRAWTALQWAADDAARRGRPLRIVHVREPWQPERPLAGTRLTLSERCEALLSDAVERVRAVAPEVETTAVLVTGAVVERLRTEGADADSLVLGSRGRSAIAGLMLGSTGFALAGHVRCPVVIVHEPPGPARGEIVVGYDGSADAEAALAYGLEQADARGARVRVVYGRQVPVLSPHPVGYGPLPGAGFGRELEAAMAPWREMYPDVPIEDSFVDRHPVTALVRASGGADLAVVGSRGLSRLTATVLGTVSHGVLQRAHCPVAVVRAPWRPSSQPPDRPGGGHA</sequence>
<reference evidence="3 4" key="1">
    <citation type="submission" date="2019-03" db="EMBL/GenBank/DDBJ databases">
        <title>Draft genome sequences of novel Actinobacteria.</title>
        <authorList>
            <person name="Sahin N."/>
            <person name="Ay H."/>
            <person name="Saygin H."/>
        </authorList>
    </citation>
    <scope>NUCLEOTIDE SEQUENCE [LARGE SCALE GENOMIC DNA]</scope>
    <source>
        <strain evidence="3 4">6K102</strain>
    </source>
</reference>
<dbReference type="InterPro" id="IPR006015">
    <property type="entry name" value="Universal_stress_UspA"/>
</dbReference>
<comment type="similarity">
    <text evidence="1">Belongs to the universal stress protein A family.</text>
</comment>
<name>A0A4V2ZBG1_9ACTN</name>
<evidence type="ECO:0000313" key="4">
    <source>
        <dbReference type="Proteomes" id="UP000295136"/>
    </source>
</evidence>
<dbReference type="Pfam" id="PF00582">
    <property type="entry name" value="Usp"/>
    <property type="match status" value="2"/>
</dbReference>
<dbReference type="InterPro" id="IPR006016">
    <property type="entry name" value="UspA"/>
</dbReference>
<dbReference type="Proteomes" id="UP000295136">
    <property type="component" value="Unassembled WGS sequence"/>
</dbReference>
<dbReference type="PANTHER" id="PTHR46268:SF6">
    <property type="entry name" value="UNIVERSAL STRESS PROTEIN UP12"/>
    <property type="match status" value="1"/>
</dbReference>
<dbReference type="SUPFAM" id="SSF52402">
    <property type="entry name" value="Adenine nucleotide alpha hydrolases-like"/>
    <property type="match status" value="2"/>
</dbReference>
<evidence type="ECO:0000256" key="1">
    <source>
        <dbReference type="ARBA" id="ARBA00008791"/>
    </source>
</evidence>
<dbReference type="PANTHER" id="PTHR46268">
    <property type="entry name" value="STRESS RESPONSE PROTEIN NHAX"/>
    <property type="match status" value="1"/>
</dbReference>
<organism evidence="3 4">
    <name type="scientific">Nonomuraea mesophila</name>
    <dbReference type="NCBI Taxonomy" id="2530382"/>
    <lineage>
        <taxon>Bacteria</taxon>
        <taxon>Bacillati</taxon>
        <taxon>Actinomycetota</taxon>
        <taxon>Actinomycetes</taxon>
        <taxon>Streptosporangiales</taxon>
        <taxon>Streptosporangiaceae</taxon>
        <taxon>Nonomuraea</taxon>
    </lineage>
</organism>
<feature type="domain" description="UspA" evidence="2">
    <location>
        <begin position="3"/>
        <end position="136"/>
    </location>
</feature>
<keyword evidence="4" id="KW-1185">Reference proteome</keyword>
<dbReference type="InterPro" id="IPR014729">
    <property type="entry name" value="Rossmann-like_a/b/a_fold"/>
</dbReference>
<evidence type="ECO:0000259" key="2">
    <source>
        <dbReference type="Pfam" id="PF00582"/>
    </source>
</evidence>
<dbReference type="PRINTS" id="PR01438">
    <property type="entry name" value="UNVRSLSTRESS"/>
</dbReference>
<dbReference type="AlphaFoldDB" id="A0A4V2ZBG1"/>
<dbReference type="Gene3D" id="3.40.50.620">
    <property type="entry name" value="HUPs"/>
    <property type="match status" value="2"/>
</dbReference>
<protein>
    <submittedName>
        <fullName evidence="3">Universal stress protein</fullName>
    </submittedName>
</protein>
<dbReference type="RefSeq" id="WP_132629592.1">
    <property type="nucleotide sequence ID" value="NZ_SMLD01000016.1"/>
</dbReference>
<proteinExistence type="inferred from homology"/>
<accession>A0A4V2ZBG1</accession>
<dbReference type="EMBL" id="SMLD01000016">
    <property type="protein sequence ID" value="TDE57013.1"/>
    <property type="molecule type" value="Genomic_DNA"/>
</dbReference>